<comment type="caution">
    <text evidence="3">The sequence shown here is derived from an EMBL/GenBank/DDBJ whole genome shotgun (WGS) entry which is preliminary data.</text>
</comment>
<evidence type="ECO:0008006" key="5">
    <source>
        <dbReference type="Google" id="ProtNLM"/>
    </source>
</evidence>
<reference evidence="3 4" key="1">
    <citation type="submission" date="2024-10" db="EMBL/GenBank/DDBJ databases">
        <title>The Natural Products Discovery Center: Release of the First 8490 Sequenced Strains for Exploring Actinobacteria Biosynthetic Diversity.</title>
        <authorList>
            <person name="Kalkreuter E."/>
            <person name="Kautsar S.A."/>
            <person name="Yang D."/>
            <person name="Bader C.D."/>
            <person name="Teijaro C.N."/>
            <person name="Fluegel L."/>
            <person name="Davis C.M."/>
            <person name="Simpson J.R."/>
            <person name="Lauterbach L."/>
            <person name="Steele A.D."/>
            <person name="Gui C."/>
            <person name="Meng S."/>
            <person name="Li G."/>
            <person name="Viehrig K."/>
            <person name="Ye F."/>
            <person name="Su P."/>
            <person name="Kiefer A.F."/>
            <person name="Nichols A."/>
            <person name="Cepeda A.J."/>
            <person name="Yan W."/>
            <person name="Fan B."/>
            <person name="Jiang Y."/>
            <person name="Adhikari A."/>
            <person name="Zheng C.-J."/>
            <person name="Schuster L."/>
            <person name="Cowan T.M."/>
            <person name="Smanski M.J."/>
            <person name="Chevrette M.G."/>
            <person name="De Carvalho L.P.S."/>
            <person name="Shen B."/>
        </authorList>
    </citation>
    <scope>NUCLEOTIDE SEQUENCE [LARGE SCALE GENOMIC DNA]</scope>
    <source>
        <strain evidence="3 4">NPDC087220</strain>
    </source>
</reference>
<evidence type="ECO:0000313" key="3">
    <source>
        <dbReference type="EMBL" id="MFJ2824295.1"/>
    </source>
</evidence>
<dbReference type="RefSeq" id="WP_402384488.1">
    <property type="nucleotide sequence ID" value="NZ_JBIUYY010000011.1"/>
</dbReference>
<keyword evidence="2" id="KW-1133">Transmembrane helix</keyword>
<feature type="transmembrane region" description="Helical" evidence="2">
    <location>
        <begin position="39"/>
        <end position="56"/>
    </location>
</feature>
<feature type="region of interest" description="Disordered" evidence="1">
    <location>
        <begin position="206"/>
        <end position="257"/>
    </location>
</feature>
<organism evidence="3 4">
    <name type="scientific">Streptomyces toxytricini</name>
    <name type="common">Actinomyces toxytricini</name>
    <dbReference type="NCBI Taxonomy" id="67369"/>
    <lineage>
        <taxon>Bacteria</taxon>
        <taxon>Bacillati</taxon>
        <taxon>Actinomycetota</taxon>
        <taxon>Actinomycetes</taxon>
        <taxon>Kitasatosporales</taxon>
        <taxon>Streptomycetaceae</taxon>
        <taxon>Streptomyces</taxon>
    </lineage>
</organism>
<name>A0ABW8EM18_STRT5</name>
<evidence type="ECO:0000256" key="1">
    <source>
        <dbReference type="SAM" id="MobiDB-lite"/>
    </source>
</evidence>
<keyword evidence="2" id="KW-0472">Membrane</keyword>
<sequence length="257" mass="25229">MSGEPAPLRAARAALFAAVCTALGAAGHALMAGADIPPRGLLAAFAATGALAWLAAGRRRGPLPIGAALLAAQGALHLAFSGTAAGHHHAAAPAPAEPMPGHHHLHGMVLPAGAPDPHAAAGADALAAGGTSLADAAGRLADTAGHGGPGMLAAHLLAALLCAAWLARGEAAVFRLAAALGAAAVHAARPLARALALVRARAALTPRPPAPRRPAHAPPRRLRGAVHAHALVRRGPPRRPGSARSTTFTAPGRAARA</sequence>
<evidence type="ECO:0000256" key="2">
    <source>
        <dbReference type="SAM" id="Phobius"/>
    </source>
</evidence>
<dbReference type="EMBL" id="JBIUYY010000011">
    <property type="protein sequence ID" value="MFJ2824295.1"/>
    <property type="molecule type" value="Genomic_DNA"/>
</dbReference>
<accession>A0ABW8EM18</accession>
<keyword evidence="4" id="KW-1185">Reference proteome</keyword>
<protein>
    <recommendedName>
        <fullName evidence="5">Integral membrane protein</fullName>
    </recommendedName>
</protein>
<feature type="compositionally biased region" description="Basic residues" evidence="1">
    <location>
        <begin position="213"/>
        <end position="237"/>
    </location>
</feature>
<gene>
    <name evidence="3" type="ORF">ACIO7M_24725</name>
</gene>
<keyword evidence="2" id="KW-0812">Transmembrane</keyword>
<evidence type="ECO:0000313" key="4">
    <source>
        <dbReference type="Proteomes" id="UP001617351"/>
    </source>
</evidence>
<dbReference type="Proteomes" id="UP001617351">
    <property type="component" value="Unassembled WGS sequence"/>
</dbReference>
<proteinExistence type="predicted"/>